<dbReference type="PROSITE" id="PS51257">
    <property type="entry name" value="PROKAR_LIPOPROTEIN"/>
    <property type="match status" value="1"/>
</dbReference>
<dbReference type="Gene3D" id="2.120.10.30">
    <property type="entry name" value="TolB, C-terminal domain"/>
    <property type="match status" value="1"/>
</dbReference>
<dbReference type="InterPro" id="IPR011042">
    <property type="entry name" value="6-blade_b-propeller_TolB-like"/>
</dbReference>
<protein>
    <recommendedName>
        <fullName evidence="3">Lipoprotein</fullName>
    </recommendedName>
</protein>
<proteinExistence type="predicted"/>
<sequence>MRNNIKFCTLFNIFILIIIGCSHSEIMYYSNPDILLVEESKDIHEIGDNKLSIVDGELIIDAKNNVFEVTLPDNYSSIHSFHLSYDKRFLAYDVVMDDGIKIFAVNLETGEKVNLSEDIGYQYDYDGYQSPFGMAWAPNKNLIAFIGGYNDSARINLYHFELDESKQAPGGSFIFKDVYGVKWDSTGESIYYLVDSLENENMYKLYQTEIESNSDLLGGTVNVIKEINEEFFENWLTKEEKETIS</sequence>
<evidence type="ECO:0000313" key="1">
    <source>
        <dbReference type="EMBL" id="MFD2212288.1"/>
    </source>
</evidence>
<dbReference type="Proteomes" id="UP001597318">
    <property type="component" value="Unassembled WGS sequence"/>
</dbReference>
<organism evidence="1 2">
    <name type="scientific">Metabacillus endolithicus</name>
    <dbReference type="NCBI Taxonomy" id="1535204"/>
    <lineage>
        <taxon>Bacteria</taxon>
        <taxon>Bacillati</taxon>
        <taxon>Bacillota</taxon>
        <taxon>Bacilli</taxon>
        <taxon>Bacillales</taxon>
        <taxon>Bacillaceae</taxon>
        <taxon>Metabacillus</taxon>
    </lineage>
</organism>
<keyword evidence="2" id="KW-1185">Reference proteome</keyword>
<dbReference type="SUPFAM" id="SSF82171">
    <property type="entry name" value="DPP6 N-terminal domain-like"/>
    <property type="match status" value="1"/>
</dbReference>
<comment type="caution">
    <text evidence="1">The sequence shown here is derived from an EMBL/GenBank/DDBJ whole genome shotgun (WGS) entry which is preliminary data.</text>
</comment>
<reference evidence="2" key="1">
    <citation type="journal article" date="2019" name="Int. J. Syst. Evol. Microbiol.">
        <title>The Global Catalogue of Microorganisms (GCM) 10K type strain sequencing project: providing services to taxonomists for standard genome sequencing and annotation.</title>
        <authorList>
            <consortium name="The Broad Institute Genomics Platform"/>
            <consortium name="The Broad Institute Genome Sequencing Center for Infectious Disease"/>
            <person name="Wu L."/>
            <person name="Ma J."/>
        </authorList>
    </citation>
    <scope>NUCLEOTIDE SEQUENCE [LARGE SCALE GENOMIC DNA]</scope>
    <source>
        <strain evidence="2">CGMCC 1.15474</strain>
    </source>
</reference>
<dbReference type="RefSeq" id="WP_247342672.1">
    <property type="nucleotide sequence ID" value="NZ_CP095550.1"/>
</dbReference>
<name>A0ABW5BTY8_9BACI</name>
<accession>A0ABW5BTY8</accession>
<evidence type="ECO:0008006" key="3">
    <source>
        <dbReference type="Google" id="ProtNLM"/>
    </source>
</evidence>
<gene>
    <name evidence="1" type="ORF">ACFSKK_01020</name>
</gene>
<evidence type="ECO:0000313" key="2">
    <source>
        <dbReference type="Proteomes" id="UP001597318"/>
    </source>
</evidence>
<dbReference type="EMBL" id="JBHUIK010000001">
    <property type="protein sequence ID" value="MFD2212288.1"/>
    <property type="molecule type" value="Genomic_DNA"/>
</dbReference>